<gene>
    <name evidence="2" type="ORF">E2K98_10320</name>
</gene>
<proteinExistence type="predicted"/>
<name>A0A4R5VTW5_9BACI</name>
<evidence type="ECO:0000313" key="2">
    <source>
        <dbReference type="EMBL" id="TDK62431.1"/>
    </source>
</evidence>
<evidence type="ECO:0000313" key="3">
    <source>
        <dbReference type="Proteomes" id="UP000295132"/>
    </source>
</evidence>
<dbReference type="EMBL" id="SMYO01000004">
    <property type="protein sequence ID" value="TDK62431.1"/>
    <property type="molecule type" value="Genomic_DNA"/>
</dbReference>
<accession>A0A4R5VTW5</accession>
<sequence>MERKARRLLWEYGVGETPQEQSDEEAPQTAHGKRSAWSGNQQPSLTVPIKKETKLSLFCFL</sequence>
<organism evidence="2 3">
    <name type="scientific">Bacillus salipaludis</name>
    <dbReference type="NCBI Taxonomy" id="2547811"/>
    <lineage>
        <taxon>Bacteria</taxon>
        <taxon>Bacillati</taxon>
        <taxon>Bacillota</taxon>
        <taxon>Bacilli</taxon>
        <taxon>Bacillales</taxon>
        <taxon>Bacillaceae</taxon>
        <taxon>Bacillus</taxon>
    </lineage>
</organism>
<protein>
    <submittedName>
        <fullName evidence="2">Uncharacterized protein</fullName>
    </submittedName>
</protein>
<comment type="caution">
    <text evidence="2">The sequence shown here is derived from an EMBL/GenBank/DDBJ whole genome shotgun (WGS) entry which is preliminary data.</text>
</comment>
<evidence type="ECO:0000256" key="1">
    <source>
        <dbReference type="SAM" id="MobiDB-lite"/>
    </source>
</evidence>
<dbReference type="Proteomes" id="UP000295132">
    <property type="component" value="Unassembled WGS sequence"/>
</dbReference>
<feature type="region of interest" description="Disordered" evidence="1">
    <location>
        <begin position="1"/>
        <end position="45"/>
    </location>
</feature>
<dbReference type="AlphaFoldDB" id="A0A4R5VTW5"/>
<reference evidence="2 3" key="1">
    <citation type="submission" date="2019-03" db="EMBL/GenBank/DDBJ databases">
        <title>Bacillus niacini sp. nov. a Nicotinate-Metabolizing Mesophile Isolated from Soil.</title>
        <authorList>
            <person name="Zhang G."/>
        </authorList>
    </citation>
    <scope>NUCLEOTIDE SEQUENCE [LARGE SCALE GENOMIC DNA]</scope>
    <source>
        <strain evidence="2 3">WN066</strain>
    </source>
</reference>